<accession>A0A2P5YHF5</accession>
<sequence length="120" mass="14163">MEPCFSPCDKNRMTREERMLQIDELDEWQKHVKEKSRIHDTEQKRPHDEHVDGTNPVKVGDKLNTSGSTLFMVLNVFPNGTVKVTHSKFDTFKVNITRLKPYFDNRIDSEKEEFRLCEPP</sequence>
<dbReference type="OrthoDB" id="998961at2759"/>
<name>A0A2P5YHF5_GOSBA</name>
<evidence type="ECO:0000313" key="3">
    <source>
        <dbReference type="Proteomes" id="UP000239757"/>
    </source>
</evidence>
<gene>
    <name evidence="2" type="ORF">GOBAR_AA05544</name>
</gene>
<protein>
    <submittedName>
        <fullName evidence="2">Uncharacterized protein</fullName>
    </submittedName>
</protein>
<organism evidence="2 3">
    <name type="scientific">Gossypium barbadense</name>
    <name type="common">Sea Island cotton</name>
    <name type="synonym">Hibiscus barbadensis</name>
    <dbReference type="NCBI Taxonomy" id="3634"/>
    <lineage>
        <taxon>Eukaryota</taxon>
        <taxon>Viridiplantae</taxon>
        <taxon>Streptophyta</taxon>
        <taxon>Embryophyta</taxon>
        <taxon>Tracheophyta</taxon>
        <taxon>Spermatophyta</taxon>
        <taxon>Magnoliopsida</taxon>
        <taxon>eudicotyledons</taxon>
        <taxon>Gunneridae</taxon>
        <taxon>Pentapetalae</taxon>
        <taxon>rosids</taxon>
        <taxon>malvids</taxon>
        <taxon>Malvales</taxon>
        <taxon>Malvaceae</taxon>
        <taxon>Malvoideae</taxon>
        <taxon>Gossypium</taxon>
    </lineage>
</organism>
<proteinExistence type="predicted"/>
<reference evidence="2 3" key="1">
    <citation type="submission" date="2015-01" db="EMBL/GenBank/DDBJ databases">
        <title>Genome of allotetraploid Gossypium barbadense reveals genomic plasticity and fiber elongation in cotton evolution.</title>
        <authorList>
            <person name="Chen X."/>
            <person name="Liu X."/>
            <person name="Zhao B."/>
            <person name="Zheng H."/>
            <person name="Hu Y."/>
            <person name="Lu G."/>
            <person name="Yang C."/>
            <person name="Chen J."/>
            <person name="Shan C."/>
            <person name="Zhang L."/>
            <person name="Zhou Y."/>
            <person name="Wang L."/>
            <person name="Guo W."/>
            <person name="Bai Y."/>
            <person name="Ruan J."/>
            <person name="Shangguan X."/>
            <person name="Mao Y."/>
            <person name="Jiang J."/>
            <person name="Zhu Y."/>
            <person name="Lei J."/>
            <person name="Kang H."/>
            <person name="Chen S."/>
            <person name="He X."/>
            <person name="Wang R."/>
            <person name="Wang Y."/>
            <person name="Chen J."/>
            <person name="Wang L."/>
            <person name="Yu S."/>
            <person name="Wang B."/>
            <person name="Wei J."/>
            <person name="Song S."/>
            <person name="Lu X."/>
            <person name="Gao Z."/>
            <person name="Gu W."/>
            <person name="Deng X."/>
            <person name="Ma D."/>
            <person name="Wang S."/>
            <person name="Liang W."/>
            <person name="Fang L."/>
            <person name="Cai C."/>
            <person name="Zhu X."/>
            <person name="Zhou B."/>
            <person name="Zhang Y."/>
            <person name="Chen Z."/>
            <person name="Xu S."/>
            <person name="Zhu R."/>
            <person name="Wang S."/>
            <person name="Zhang T."/>
            <person name="Zhao G."/>
        </authorList>
    </citation>
    <scope>NUCLEOTIDE SEQUENCE [LARGE SCALE GENOMIC DNA]</scope>
    <source>
        <strain evidence="3">cv. Xinhai21</strain>
        <tissue evidence="2">Leaf</tissue>
    </source>
</reference>
<dbReference type="Proteomes" id="UP000239757">
    <property type="component" value="Unassembled WGS sequence"/>
</dbReference>
<dbReference type="AlphaFoldDB" id="A0A2P5YHF5"/>
<dbReference type="EMBL" id="KZ663196">
    <property type="protein sequence ID" value="PPS15025.1"/>
    <property type="molecule type" value="Genomic_DNA"/>
</dbReference>
<evidence type="ECO:0000313" key="2">
    <source>
        <dbReference type="EMBL" id="PPS15025.1"/>
    </source>
</evidence>
<feature type="region of interest" description="Disordered" evidence="1">
    <location>
        <begin position="34"/>
        <end position="59"/>
    </location>
</feature>
<feature type="compositionally biased region" description="Basic and acidic residues" evidence="1">
    <location>
        <begin position="34"/>
        <end position="52"/>
    </location>
</feature>
<evidence type="ECO:0000256" key="1">
    <source>
        <dbReference type="SAM" id="MobiDB-lite"/>
    </source>
</evidence>